<dbReference type="GO" id="GO:0003677">
    <property type="term" value="F:DNA binding"/>
    <property type="evidence" value="ECO:0007669"/>
    <property type="project" value="InterPro"/>
</dbReference>
<gene>
    <name evidence="2" type="ORF">AS156_04090</name>
</gene>
<protein>
    <recommendedName>
        <fullName evidence="4">Tyr recombinase domain-containing protein</fullName>
    </recommendedName>
</protein>
<evidence type="ECO:0000313" key="2">
    <source>
        <dbReference type="EMBL" id="KWV56589.1"/>
    </source>
</evidence>
<comment type="caution">
    <text evidence="2">The sequence shown here is derived from an EMBL/GenBank/DDBJ whole genome shotgun (WGS) entry which is preliminary data.</text>
</comment>
<sequence>MDELTKLRDGHAVTRTFKRQAKKLGFNIKFHWIRASHLTMLLDKGEPVHVVTKRAGHDPVTLLHSYARWTKEKADTKVAETIASLSKGMT</sequence>
<dbReference type="AlphaFoldDB" id="A0A109JWW7"/>
<keyword evidence="1" id="KW-0233">DNA recombination</keyword>
<name>A0A109JWW7_9BRAD</name>
<dbReference type="InterPro" id="IPR011010">
    <property type="entry name" value="DNA_brk_join_enz"/>
</dbReference>
<evidence type="ECO:0000256" key="1">
    <source>
        <dbReference type="ARBA" id="ARBA00023172"/>
    </source>
</evidence>
<reference evidence="2 3" key="1">
    <citation type="submission" date="2015-11" db="EMBL/GenBank/DDBJ databases">
        <title>Draft Genome Sequence of the Strain BR 10303 (Bradyrhizobium sp.) isolated from nodules of Centrolobium paraense.</title>
        <authorList>
            <person name="Zelli J.E."/>
            <person name="Simoes-Araujo J.L."/>
            <person name="Barauna A.C."/>
            <person name="Silva K."/>
        </authorList>
    </citation>
    <scope>NUCLEOTIDE SEQUENCE [LARGE SCALE GENOMIC DNA]</scope>
    <source>
        <strain evidence="2 3">BR 10303</strain>
    </source>
</reference>
<dbReference type="GO" id="GO:0015074">
    <property type="term" value="P:DNA integration"/>
    <property type="evidence" value="ECO:0007669"/>
    <property type="project" value="InterPro"/>
</dbReference>
<dbReference type="GO" id="GO:0006310">
    <property type="term" value="P:DNA recombination"/>
    <property type="evidence" value="ECO:0007669"/>
    <property type="project" value="UniProtKB-KW"/>
</dbReference>
<accession>A0A109JWW7</accession>
<dbReference type="EMBL" id="LNCU01000048">
    <property type="protein sequence ID" value="KWV56589.1"/>
    <property type="molecule type" value="Genomic_DNA"/>
</dbReference>
<evidence type="ECO:0008006" key="4">
    <source>
        <dbReference type="Google" id="ProtNLM"/>
    </source>
</evidence>
<proteinExistence type="predicted"/>
<keyword evidence="3" id="KW-1185">Reference proteome</keyword>
<dbReference type="RefSeq" id="WP_066506396.1">
    <property type="nucleotide sequence ID" value="NZ_LNCU01000048.1"/>
</dbReference>
<organism evidence="2 3">
    <name type="scientific">Bradyrhizobium macuxiense</name>
    <dbReference type="NCBI Taxonomy" id="1755647"/>
    <lineage>
        <taxon>Bacteria</taxon>
        <taxon>Pseudomonadati</taxon>
        <taxon>Pseudomonadota</taxon>
        <taxon>Alphaproteobacteria</taxon>
        <taxon>Hyphomicrobiales</taxon>
        <taxon>Nitrobacteraceae</taxon>
        <taxon>Bradyrhizobium</taxon>
    </lineage>
</organism>
<evidence type="ECO:0000313" key="3">
    <source>
        <dbReference type="Proteomes" id="UP000057737"/>
    </source>
</evidence>
<dbReference type="Gene3D" id="1.10.443.10">
    <property type="entry name" value="Intergrase catalytic core"/>
    <property type="match status" value="1"/>
</dbReference>
<dbReference type="Proteomes" id="UP000057737">
    <property type="component" value="Unassembled WGS sequence"/>
</dbReference>
<dbReference type="SUPFAM" id="SSF56349">
    <property type="entry name" value="DNA breaking-rejoining enzymes"/>
    <property type="match status" value="1"/>
</dbReference>
<dbReference type="InterPro" id="IPR013762">
    <property type="entry name" value="Integrase-like_cat_sf"/>
</dbReference>
<dbReference type="OrthoDB" id="9785687at2"/>